<dbReference type="Proteomes" id="UP001302072">
    <property type="component" value="Chromosome"/>
</dbReference>
<dbReference type="RefSeq" id="WP_311193630.1">
    <property type="nucleotide sequence ID" value="NZ_CP115541.1"/>
</dbReference>
<evidence type="ECO:0000313" key="2">
    <source>
        <dbReference type="Proteomes" id="UP001302072"/>
    </source>
</evidence>
<dbReference type="EMBL" id="CP115541">
    <property type="protein sequence ID" value="WNH54539.1"/>
    <property type="molecule type" value="Genomic_DNA"/>
</dbReference>
<keyword evidence="2" id="KW-1185">Reference proteome</keyword>
<accession>A0ABY9YWI0</accession>
<proteinExistence type="predicted"/>
<reference evidence="1 2" key="1">
    <citation type="submission" date="2022-12" db="EMBL/GenBank/DDBJ databases">
        <title>Two new species, Stenotrophomonas aracearum and Stenotrophomonas oahuensis, isolated from Anthurium (Araceae family) in Hawaii.</title>
        <authorList>
            <person name="Chunag S.C."/>
            <person name="Dobhal S."/>
            <person name="Alvarez A."/>
            <person name="Arif M."/>
        </authorList>
    </citation>
    <scope>NUCLEOTIDE SEQUENCE [LARGE SCALE GENOMIC DNA]</scope>
    <source>
        <strain evidence="1 2">A5586</strain>
    </source>
</reference>
<protein>
    <recommendedName>
        <fullName evidence="3">Lipoprotein</fullName>
    </recommendedName>
</protein>
<evidence type="ECO:0008006" key="3">
    <source>
        <dbReference type="Google" id="ProtNLM"/>
    </source>
</evidence>
<name>A0ABY9YWI0_9GAMM</name>
<organism evidence="1 2">
    <name type="scientific">Stenotrophomonas oahuensis</name>
    <dbReference type="NCBI Taxonomy" id="3003271"/>
    <lineage>
        <taxon>Bacteria</taxon>
        <taxon>Pseudomonadati</taxon>
        <taxon>Pseudomonadota</taxon>
        <taxon>Gammaproteobacteria</taxon>
        <taxon>Lysobacterales</taxon>
        <taxon>Lysobacteraceae</taxon>
        <taxon>Stenotrophomonas</taxon>
    </lineage>
</organism>
<sequence length="264" mass="29013">MNAEESIRLALGIGLPALISVWQAGAAEAARFPKEVIGTWDLGPEACKLPVNPDSDTPIEIQPQRLLGFESTDTLRRIAQISNAPVAWSVSTESNLALGVGVDEIYVLKGDHLTITDGEAVRSYRRCGEVPSAGLQQCPSAEFGEFLKGFASSQAAALRRQYTREPLAYETPAGVVEEQGAARLNRFKYRYLPEFELYVSEDVATNPVSLDGMRRGVFNAPVSVEAQTSGSYRVTFGMEYESDSYVFERHAGCWQLIRAINLRD</sequence>
<gene>
    <name evidence="1" type="ORF">PDM29_09770</name>
</gene>
<evidence type="ECO:0000313" key="1">
    <source>
        <dbReference type="EMBL" id="WNH54539.1"/>
    </source>
</evidence>